<evidence type="ECO:0000259" key="3">
    <source>
        <dbReference type="PROSITE" id="PS51295"/>
    </source>
</evidence>
<dbReference type="InterPro" id="IPR035920">
    <property type="entry name" value="YhbY-like_sf"/>
</dbReference>
<dbReference type="GO" id="GO:0003723">
    <property type="term" value="F:RNA binding"/>
    <property type="evidence" value="ECO:0007669"/>
    <property type="project" value="UniProtKB-UniRule"/>
</dbReference>
<organism evidence="4 5">
    <name type="scientific">Psittacicella hinzii</name>
    <dbReference type="NCBI Taxonomy" id="2028575"/>
    <lineage>
        <taxon>Bacteria</taxon>
        <taxon>Pseudomonadati</taxon>
        <taxon>Pseudomonadota</taxon>
        <taxon>Gammaproteobacteria</taxon>
        <taxon>Pasteurellales</taxon>
        <taxon>Psittacicellaceae</taxon>
        <taxon>Psittacicella</taxon>
    </lineage>
</organism>
<sequence>MALKLTPAVKKELFGLSHDLKPVVMIGQNLLTDSLIAEFNNSIDHHELIKVKMSFEGDTSAERKEIRQAICQEILNQTTGVELIKIIGNIAVFYKPSKARKVEEKLKLWRASRG</sequence>
<accession>A0A3A1YM32</accession>
<evidence type="ECO:0000256" key="2">
    <source>
        <dbReference type="PROSITE-ProRule" id="PRU00626"/>
    </source>
</evidence>
<dbReference type="SMART" id="SM01103">
    <property type="entry name" value="CRS1_YhbY"/>
    <property type="match status" value="1"/>
</dbReference>
<evidence type="ECO:0000313" key="4">
    <source>
        <dbReference type="EMBL" id="RIY38611.1"/>
    </source>
</evidence>
<dbReference type="EMBL" id="NRJG01000061">
    <property type="protein sequence ID" value="RIY38611.1"/>
    <property type="molecule type" value="Genomic_DNA"/>
</dbReference>
<dbReference type="InterPro" id="IPR001890">
    <property type="entry name" value="RNA-binding_CRM"/>
</dbReference>
<dbReference type="RefSeq" id="WP_119531156.1">
    <property type="nucleotide sequence ID" value="NZ_JBHSSP010000021.1"/>
</dbReference>
<dbReference type="PROSITE" id="PS51295">
    <property type="entry name" value="CRM"/>
    <property type="match status" value="1"/>
</dbReference>
<dbReference type="PANTHER" id="PTHR40065">
    <property type="entry name" value="RNA-BINDING PROTEIN YHBY"/>
    <property type="match status" value="1"/>
</dbReference>
<protein>
    <recommendedName>
        <fullName evidence="3">CRM domain-containing protein</fullName>
    </recommendedName>
</protein>
<evidence type="ECO:0000313" key="5">
    <source>
        <dbReference type="Proteomes" id="UP000265916"/>
    </source>
</evidence>
<dbReference type="OrthoDB" id="9797519at2"/>
<comment type="caution">
    <text evidence="4">The sequence shown here is derived from an EMBL/GenBank/DDBJ whole genome shotgun (WGS) entry which is preliminary data.</text>
</comment>
<gene>
    <name evidence="4" type="ORF">CKF58_03860</name>
</gene>
<dbReference type="InterPro" id="IPR051925">
    <property type="entry name" value="RNA-binding_domain"/>
</dbReference>
<feature type="domain" description="CRM" evidence="3">
    <location>
        <begin position="3"/>
        <end position="106"/>
    </location>
</feature>
<dbReference type="SUPFAM" id="SSF75471">
    <property type="entry name" value="YhbY-like"/>
    <property type="match status" value="1"/>
</dbReference>
<dbReference type="Gene3D" id="3.30.110.60">
    <property type="entry name" value="YhbY-like"/>
    <property type="match status" value="1"/>
</dbReference>
<dbReference type="AlphaFoldDB" id="A0A3A1YM32"/>
<evidence type="ECO:0000256" key="1">
    <source>
        <dbReference type="ARBA" id="ARBA00022884"/>
    </source>
</evidence>
<keyword evidence="5" id="KW-1185">Reference proteome</keyword>
<dbReference type="Pfam" id="PF01985">
    <property type="entry name" value="CRS1_YhbY"/>
    <property type="match status" value="1"/>
</dbReference>
<reference evidence="4 5" key="1">
    <citation type="submission" date="2017-08" db="EMBL/GenBank/DDBJ databases">
        <title>Reclassification of Bisgaard taxon 37 and 44.</title>
        <authorList>
            <person name="Christensen H."/>
        </authorList>
    </citation>
    <scope>NUCLEOTIDE SEQUENCE [LARGE SCALE GENOMIC DNA]</scope>
    <source>
        <strain evidence="4 5">111</strain>
    </source>
</reference>
<proteinExistence type="predicted"/>
<name>A0A3A1YM32_9GAMM</name>
<dbReference type="Proteomes" id="UP000265916">
    <property type="component" value="Unassembled WGS sequence"/>
</dbReference>
<keyword evidence="1 2" id="KW-0694">RNA-binding</keyword>
<dbReference type="PANTHER" id="PTHR40065:SF3">
    <property type="entry name" value="RNA-BINDING PROTEIN YHBY"/>
    <property type="match status" value="1"/>
</dbReference>